<keyword evidence="14" id="KW-1185">Reference proteome</keyword>
<dbReference type="Pfam" id="PF03098">
    <property type="entry name" value="An_peroxidase"/>
    <property type="match status" value="1"/>
</dbReference>
<dbReference type="OMA" id="RYQPMGP"/>
<name>A0A401S7A0_CHIPU</name>
<dbReference type="InterPro" id="IPR000436">
    <property type="entry name" value="Sushi_SCR_CCP_dom"/>
</dbReference>
<sequence>MVYKMKYQKHSCRSDPGIPRMAPLWLLGVFLTGTLLSQTEGVIEDVALGSPFVESAVREAIELVDKAYKMSRDQHKEKLRKRSLRTTDLLRFFKQPLAETRRAVRSAEYMETAMHLIQRNVHRVHKRSLNASDLLTAADLDTIARVTGCLAIRQPPICKYDCFSDRYRTFTSVCNNRRKPRLGSSNIALTRWLPARYEDGFSLPLGWTPIRLHFGFRLPLVRQVSNVILRTANKDVVSDLTRSHFFMQWGQWIDHDMSLSPFSGSLQTFNDGINCDRTCIQQSPCFPIQIPRGDTRIKNTTQCLPFFRSAPACGSGELGSLFGDVNTRQQINALTAFIDVNEVYGSTDCLANKLRNLTNELGLLAVNEKYSDNGREYLPFNTISSNLCGSMGESCLTSENSTPCFLAGDVRVNEQLALLSLHTVFLREHNRLARELKRMNPHWSGDTIYHEARKILGAFQQIITYRDFLPLLIGNEATQKYLPRYEAYNEFIDPGIANVVSTAAFRFGHLIIQPKLFRLNENYQEHPQFKNIELHQAFFTPWRLIKEGGVDPLIRGLLGRPAKLQEVDKMMHDELREKLFELTSQIALDLGSLNMQRSRDHGIPGYNAWRKFCGLTQISNLNQFRQIIKNPEVARKFFQLYRTANNIDVWVGAIAEPQVTGGKVGPLLACLIGQQFKNLRDGDRFWWENDGVFSGSQRQALAKTSLSRIICDNTGIQSVPLEAFKFSQYPSKYVACNTIPAVDLSDWKEDTQVTPCGSVPVVRAGHFSICNLAVKYTCKSGFRIVGEDTIKCLSNGKWDSTPPRCVGARVKICSKWKQLEKGYQEKVHGVPCEDEGAKAVEDNLIEPEEH</sequence>
<evidence type="ECO:0000256" key="9">
    <source>
        <dbReference type="PIRSR" id="PIRSR619791-2"/>
    </source>
</evidence>
<dbReference type="Gene3D" id="1.10.640.10">
    <property type="entry name" value="Haem peroxidase domain superfamily, animal type"/>
    <property type="match status" value="1"/>
</dbReference>
<dbReference type="SUPFAM" id="SSF48113">
    <property type="entry name" value="Heme-dependent peroxidases"/>
    <property type="match status" value="1"/>
</dbReference>
<feature type="disulfide bond" evidence="10">
    <location>
        <begin position="778"/>
        <end position="805"/>
    </location>
</feature>
<dbReference type="InterPro" id="IPR010255">
    <property type="entry name" value="Haem_peroxidase_sf"/>
</dbReference>
<evidence type="ECO:0000313" key="14">
    <source>
        <dbReference type="Proteomes" id="UP000287033"/>
    </source>
</evidence>
<evidence type="ECO:0000256" key="11">
    <source>
        <dbReference type="SAM" id="SignalP"/>
    </source>
</evidence>
<dbReference type="SUPFAM" id="SSF57535">
    <property type="entry name" value="Complement control module/SCR domain"/>
    <property type="match status" value="1"/>
</dbReference>
<evidence type="ECO:0000256" key="2">
    <source>
        <dbReference type="ARBA" id="ARBA00022617"/>
    </source>
</evidence>
<keyword evidence="10" id="KW-0768">Sushi</keyword>
<dbReference type="Pfam" id="PF00084">
    <property type="entry name" value="Sushi"/>
    <property type="match status" value="1"/>
</dbReference>
<keyword evidence="7 10" id="KW-1015">Disulfide bond</keyword>
<dbReference type="Proteomes" id="UP000287033">
    <property type="component" value="Unassembled WGS sequence"/>
</dbReference>
<keyword evidence="2 9" id="KW-0349">Heme</keyword>
<dbReference type="PROSITE" id="PS50292">
    <property type="entry name" value="PEROXIDASE_3"/>
    <property type="match status" value="1"/>
</dbReference>
<dbReference type="OrthoDB" id="823504at2759"/>
<dbReference type="Gene3D" id="2.10.70.10">
    <property type="entry name" value="Complement Module, domain 1"/>
    <property type="match status" value="1"/>
</dbReference>
<dbReference type="SMART" id="SM00032">
    <property type="entry name" value="CCP"/>
    <property type="match status" value="1"/>
</dbReference>
<proteinExistence type="inferred from homology"/>
<dbReference type="PROSITE" id="PS50923">
    <property type="entry name" value="SUSHI"/>
    <property type="match status" value="1"/>
</dbReference>
<dbReference type="PANTHER" id="PTHR11475">
    <property type="entry name" value="OXIDASE/PEROXIDASE"/>
    <property type="match status" value="1"/>
</dbReference>
<gene>
    <name evidence="13" type="ORF">chiPu_0004683</name>
</gene>
<accession>A0A401S7A0</accession>
<evidence type="ECO:0000256" key="6">
    <source>
        <dbReference type="ARBA" id="ARBA00023004"/>
    </source>
</evidence>
<evidence type="ECO:0000256" key="3">
    <source>
        <dbReference type="ARBA" id="ARBA00022723"/>
    </source>
</evidence>
<dbReference type="PANTHER" id="PTHR11475:SF63">
    <property type="entry name" value="EOSINOPHIL PEROXIDASE"/>
    <property type="match status" value="1"/>
</dbReference>
<comment type="cofactor">
    <cofactor evidence="1">
        <name>heme b</name>
        <dbReference type="ChEBI" id="CHEBI:60344"/>
    </cofactor>
</comment>
<dbReference type="AlphaFoldDB" id="A0A401S7A0"/>
<keyword evidence="5" id="KW-0560">Oxidoreductase</keyword>
<dbReference type="FunFam" id="1.10.640.10:FF:000001">
    <property type="entry name" value="Peroxidasin homolog"/>
    <property type="match status" value="1"/>
</dbReference>
<feature type="domain" description="Sushi" evidence="12">
    <location>
        <begin position="754"/>
        <end position="807"/>
    </location>
</feature>
<dbReference type="GO" id="GO:0005615">
    <property type="term" value="C:extracellular space"/>
    <property type="evidence" value="ECO:0007669"/>
    <property type="project" value="TreeGrafter"/>
</dbReference>
<dbReference type="GO" id="GO:0020037">
    <property type="term" value="F:heme binding"/>
    <property type="evidence" value="ECO:0007669"/>
    <property type="project" value="InterPro"/>
</dbReference>
<dbReference type="STRING" id="137246.A0A401S7A0"/>
<dbReference type="PRINTS" id="PR00457">
    <property type="entry name" value="ANPEROXIDASE"/>
</dbReference>
<evidence type="ECO:0000256" key="10">
    <source>
        <dbReference type="PROSITE-ProRule" id="PRU00302"/>
    </source>
</evidence>
<evidence type="ECO:0000259" key="12">
    <source>
        <dbReference type="PROSITE" id="PS50923"/>
    </source>
</evidence>
<comment type="caution">
    <text evidence="13">The sequence shown here is derived from an EMBL/GenBank/DDBJ whole genome shotgun (WGS) entry which is preliminary data.</text>
</comment>
<evidence type="ECO:0000256" key="5">
    <source>
        <dbReference type="ARBA" id="ARBA00023002"/>
    </source>
</evidence>
<dbReference type="GO" id="GO:0006979">
    <property type="term" value="P:response to oxidative stress"/>
    <property type="evidence" value="ECO:0007669"/>
    <property type="project" value="InterPro"/>
</dbReference>
<comment type="similarity">
    <text evidence="8">Belongs to the peroxidase family. XPO subfamily.</text>
</comment>
<keyword evidence="3 9" id="KW-0479">Metal-binding</keyword>
<dbReference type="EMBL" id="BEZZ01000116">
    <property type="protein sequence ID" value="GCC26268.1"/>
    <property type="molecule type" value="Genomic_DNA"/>
</dbReference>
<evidence type="ECO:0000256" key="1">
    <source>
        <dbReference type="ARBA" id="ARBA00001970"/>
    </source>
</evidence>
<dbReference type="GO" id="GO:0004601">
    <property type="term" value="F:peroxidase activity"/>
    <property type="evidence" value="ECO:0007669"/>
    <property type="project" value="InterPro"/>
</dbReference>
<reference evidence="13 14" key="1">
    <citation type="journal article" date="2018" name="Nat. Ecol. Evol.">
        <title>Shark genomes provide insights into elasmobranch evolution and the origin of vertebrates.</title>
        <authorList>
            <person name="Hara Y"/>
            <person name="Yamaguchi K"/>
            <person name="Onimaru K"/>
            <person name="Kadota M"/>
            <person name="Koyanagi M"/>
            <person name="Keeley SD"/>
            <person name="Tatsumi K"/>
            <person name="Tanaka K"/>
            <person name="Motone F"/>
            <person name="Kageyama Y"/>
            <person name="Nozu R"/>
            <person name="Adachi N"/>
            <person name="Nishimura O"/>
            <person name="Nakagawa R"/>
            <person name="Tanegashima C"/>
            <person name="Kiyatake I"/>
            <person name="Matsumoto R"/>
            <person name="Murakumo K"/>
            <person name="Nishida K"/>
            <person name="Terakita A"/>
            <person name="Kuratani S"/>
            <person name="Sato K"/>
            <person name="Hyodo S Kuraku.S."/>
        </authorList>
    </citation>
    <scope>NUCLEOTIDE SEQUENCE [LARGE SCALE GENOMIC DNA]</scope>
</reference>
<feature type="binding site" description="axial binding residue" evidence="9">
    <location>
        <position position="509"/>
    </location>
    <ligand>
        <name>heme b</name>
        <dbReference type="ChEBI" id="CHEBI:60344"/>
    </ligand>
    <ligandPart>
        <name>Fe</name>
        <dbReference type="ChEBI" id="CHEBI:18248"/>
    </ligandPart>
</feature>
<evidence type="ECO:0000313" key="13">
    <source>
        <dbReference type="EMBL" id="GCC26268.1"/>
    </source>
</evidence>
<evidence type="ECO:0000256" key="4">
    <source>
        <dbReference type="ARBA" id="ARBA00022729"/>
    </source>
</evidence>
<feature type="chain" id="PRO_5019546580" description="Sushi domain-containing protein" evidence="11">
    <location>
        <begin position="42"/>
        <end position="850"/>
    </location>
</feature>
<dbReference type="GO" id="GO:0046872">
    <property type="term" value="F:metal ion binding"/>
    <property type="evidence" value="ECO:0007669"/>
    <property type="project" value="UniProtKB-KW"/>
</dbReference>
<comment type="caution">
    <text evidence="10">Lacks conserved residue(s) required for the propagation of feature annotation.</text>
</comment>
<dbReference type="InterPro" id="IPR037120">
    <property type="entry name" value="Haem_peroxidase_sf_animal"/>
</dbReference>
<evidence type="ECO:0000256" key="7">
    <source>
        <dbReference type="ARBA" id="ARBA00023157"/>
    </source>
</evidence>
<organism evidence="13 14">
    <name type="scientific">Chiloscyllium punctatum</name>
    <name type="common">Brownbanded bambooshark</name>
    <name type="synonym">Hemiscyllium punctatum</name>
    <dbReference type="NCBI Taxonomy" id="137246"/>
    <lineage>
        <taxon>Eukaryota</taxon>
        <taxon>Metazoa</taxon>
        <taxon>Chordata</taxon>
        <taxon>Craniata</taxon>
        <taxon>Vertebrata</taxon>
        <taxon>Chondrichthyes</taxon>
        <taxon>Elasmobranchii</taxon>
        <taxon>Galeomorphii</taxon>
        <taxon>Galeoidea</taxon>
        <taxon>Orectolobiformes</taxon>
        <taxon>Hemiscylliidae</taxon>
        <taxon>Chiloscyllium</taxon>
    </lineage>
</organism>
<keyword evidence="6 9" id="KW-0408">Iron</keyword>
<feature type="signal peptide" evidence="11">
    <location>
        <begin position="1"/>
        <end position="41"/>
    </location>
</feature>
<dbReference type="CDD" id="cd00033">
    <property type="entry name" value="CCP"/>
    <property type="match status" value="1"/>
</dbReference>
<dbReference type="InterPro" id="IPR035976">
    <property type="entry name" value="Sushi/SCR/CCP_sf"/>
</dbReference>
<evidence type="ECO:0000256" key="8">
    <source>
        <dbReference type="ARBA" id="ARBA00061342"/>
    </source>
</evidence>
<protein>
    <recommendedName>
        <fullName evidence="12">Sushi domain-containing protein</fullName>
    </recommendedName>
</protein>
<keyword evidence="4 11" id="KW-0732">Signal</keyword>
<dbReference type="InterPro" id="IPR019791">
    <property type="entry name" value="Haem_peroxidase_animal"/>
</dbReference>